<reference evidence="3" key="1">
    <citation type="journal article" date="2019" name="Int. J. Syst. Evol. Microbiol.">
        <title>The Global Catalogue of Microorganisms (GCM) 10K type strain sequencing project: providing services to taxonomists for standard genome sequencing and annotation.</title>
        <authorList>
            <consortium name="The Broad Institute Genomics Platform"/>
            <consortium name="The Broad Institute Genome Sequencing Center for Infectious Disease"/>
            <person name="Wu L."/>
            <person name="Ma J."/>
        </authorList>
    </citation>
    <scope>NUCLEOTIDE SEQUENCE [LARGE SCALE GENOMIC DNA]</scope>
    <source>
        <strain evidence="3">JCM 17441</strain>
    </source>
</reference>
<gene>
    <name evidence="2" type="ORF">GCM10022255_019210</name>
</gene>
<proteinExistence type="predicted"/>
<evidence type="ECO:0000313" key="2">
    <source>
        <dbReference type="EMBL" id="GAA4246677.1"/>
    </source>
</evidence>
<evidence type="ECO:0008006" key="4">
    <source>
        <dbReference type="Google" id="ProtNLM"/>
    </source>
</evidence>
<comment type="caution">
    <text evidence="2">The sequence shown here is derived from an EMBL/GenBank/DDBJ whole genome shotgun (WGS) entry which is preliminary data.</text>
</comment>
<protein>
    <recommendedName>
        <fullName evidence="4">Membrane-associated oxidoreductase</fullName>
    </recommendedName>
</protein>
<name>A0ABP8D3X0_9ACTN</name>
<sequence length="754" mass="79008">MAFGSRRRALLAACRDGRELRGGIIDAAVLRDCCLDTAGTVDPRGLRLRGVHVRGRLDLAGFDAEFPIAFADCSFDEAPDLTGASVRGLAIVGSPRLPGLIADGLRVRGDLDLSGSRIAGAHPGGGSRVPAAVWLRDAEVGRRLLCVATTIDAGGGRALVADRIRVSGNARLAGGFVATGCVRLMGAGIGGSLELTGARIAAARHDGPNDPGEVALDLGEASIGGSVLLTSYADRGDAGRARIDGQVAAANLGVAGRVVIRGAVLRGPDGQAAVSAQRLAVSGAVSVEGGSRVHGGLDLSYGDLTTVTIGGDCAIDAPGRLALGLLGAEVRSHVTLEPGLTVAGSMRLAGARIHGNLVMSGVTLRSPVPEQGLVSARAVAIEGEVQLRRLTTEGGYLSFRGATIGGTLDATGATLHNPGERTINLQQAVVRNSVRLVDGFSSTGFIALNRCVVEGRLNLRGGRFACPGPSAENPGGHAVQAVGVTVRGGLHLRGARIEPSVDFRNVTVSVLDDEPDEWPERFVVSGMTYERFGDLRWDRAARLRWLARQAEYDAGPYEQLARVFRQHGYTSDAEAILIERRHRERRAARRHPLRPRTALDALYGWAVGYGYRPGRTAWLLLALLIAVSASLYVPGVRDTLRATDPRGNAYAVDGRVVTVDGAGAGPAGADAAPSAQAPRADACGDGQVRCFNPVLYAVDTVVPLISLGQRSTWYASPHAPLGRLAEWWLNLATLAGWVLSTMYVLSFTRFARSV</sequence>
<dbReference type="Proteomes" id="UP001500620">
    <property type="component" value="Unassembled WGS sequence"/>
</dbReference>
<keyword evidence="1" id="KW-0812">Transmembrane</keyword>
<dbReference type="RefSeq" id="WP_345123449.1">
    <property type="nucleotide sequence ID" value="NZ_BAABAT010000003.1"/>
</dbReference>
<accession>A0ABP8D3X0</accession>
<feature type="transmembrane region" description="Helical" evidence="1">
    <location>
        <begin position="727"/>
        <end position="745"/>
    </location>
</feature>
<keyword evidence="1" id="KW-1133">Transmembrane helix</keyword>
<keyword evidence="3" id="KW-1185">Reference proteome</keyword>
<evidence type="ECO:0000313" key="3">
    <source>
        <dbReference type="Proteomes" id="UP001500620"/>
    </source>
</evidence>
<keyword evidence="1" id="KW-0472">Membrane</keyword>
<evidence type="ECO:0000256" key="1">
    <source>
        <dbReference type="SAM" id="Phobius"/>
    </source>
</evidence>
<organism evidence="2 3">
    <name type="scientific">Dactylosporangium darangshiense</name>
    <dbReference type="NCBI Taxonomy" id="579108"/>
    <lineage>
        <taxon>Bacteria</taxon>
        <taxon>Bacillati</taxon>
        <taxon>Actinomycetota</taxon>
        <taxon>Actinomycetes</taxon>
        <taxon>Micromonosporales</taxon>
        <taxon>Micromonosporaceae</taxon>
        <taxon>Dactylosporangium</taxon>
    </lineage>
</organism>
<dbReference type="EMBL" id="BAABAT010000003">
    <property type="protein sequence ID" value="GAA4246677.1"/>
    <property type="molecule type" value="Genomic_DNA"/>
</dbReference>